<dbReference type="GO" id="GO:0005737">
    <property type="term" value="C:cytoplasm"/>
    <property type="evidence" value="ECO:0007669"/>
    <property type="project" value="TreeGrafter"/>
</dbReference>
<dbReference type="GO" id="GO:0005524">
    <property type="term" value="F:ATP binding"/>
    <property type="evidence" value="ECO:0007669"/>
    <property type="project" value="UniProtKB-UniRule"/>
</dbReference>
<dbReference type="GO" id="GO:0018169">
    <property type="term" value="F:ribosomal S6-glutamic acid ligase activity"/>
    <property type="evidence" value="ECO:0007669"/>
    <property type="project" value="TreeGrafter"/>
</dbReference>
<accession>A0A1I2D703</accession>
<reference evidence="3 4" key="1">
    <citation type="submission" date="2016-10" db="EMBL/GenBank/DDBJ databases">
        <authorList>
            <person name="de Groot N.N."/>
        </authorList>
    </citation>
    <scope>NUCLEOTIDE SEQUENCE [LARGE SCALE GENOMIC DNA]</scope>
    <source>
        <strain evidence="3 4">DSM 26130</strain>
    </source>
</reference>
<protein>
    <submittedName>
        <fullName evidence="3">RimK-like ATP-grasp domain-containing protein</fullName>
    </submittedName>
</protein>
<keyword evidence="1" id="KW-0547">Nucleotide-binding</keyword>
<proteinExistence type="predicted"/>
<feature type="domain" description="ATP-grasp" evidence="2">
    <location>
        <begin position="133"/>
        <end position="308"/>
    </location>
</feature>
<evidence type="ECO:0000259" key="2">
    <source>
        <dbReference type="PROSITE" id="PS50975"/>
    </source>
</evidence>
<organism evidence="3 4">
    <name type="scientific">Spirosoma endophyticum</name>
    <dbReference type="NCBI Taxonomy" id="662367"/>
    <lineage>
        <taxon>Bacteria</taxon>
        <taxon>Pseudomonadati</taxon>
        <taxon>Bacteroidota</taxon>
        <taxon>Cytophagia</taxon>
        <taxon>Cytophagales</taxon>
        <taxon>Cytophagaceae</taxon>
        <taxon>Spirosoma</taxon>
    </lineage>
</organism>
<dbReference type="EMBL" id="FOLQ01000019">
    <property type="protein sequence ID" value="SFE76294.1"/>
    <property type="molecule type" value="Genomic_DNA"/>
</dbReference>
<dbReference type="InterPro" id="IPR013651">
    <property type="entry name" value="ATP-grasp_RimK-type"/>
</dbReference>
<sequence>MILIAGIVSEDPTAQVIESAEALGLDFAVFNQRDAGQYELHTTVTNNRLKADLCIAGQWIDLMALDGIYARMMPPETFPDTYVNGTRHSLTPGMKQRRFFINTVFSQLTDLLPVRVMNRPEAMGSNFSKPYQLAAIREVGLGVPATLITNQPAAVNAFEDGHGSLIFKSISSTRSIVKVLDATYRTRLNHLSVLPTQFQACLQGHNIRVHVVSDQLFAAHISSTNVDYRYAHSQGGQTTMYPIELPERVQKQCFALSKQLHLPLCGIDLFHTESDEYFCFEVNPSPGYTYFQHEAGLPISEAIVRYLSTGTAR</sequence>
<dbReference type="OrthoDB" id="583309at2"/>
<dbReference type="GO" id="GO:0009432">
    <property type="term" value="P:SOS response"/>
    <property type="evidence" value="ECO:0007669"/>
    <property type="project" value="TreeGrafter"/>
</dbReference>
<keyword evidence="4" id="KW-1185">Reference proteome</keyword>
<dbReference type="AlphaFoldDB" id="A0A1I2D703"/>
<dbReference type="InterPro" id="IPR011761">
    <property type="entry name" value="ATP-grasp"/>
</dbReference>
<dbReference type="PANTHER" id="PTHR21621:SF7">
    <property type="entry name" value="RIBOSOMAL PROTEIN BS6--L-GLUTAMATE LIGASE"/>
    <property type="match status" value="1"/>
</dbReference>
<dbReference type="PANTHER" id="PTHR21621">
    <property type="entry name" value="RIBOSOMAL PROTEIN S6 MODIFICATION PROTEIN"/>
    <property type="match status" value="1"/>
</dbReference>
<dbReference type="Proteomes" id="UP000198598">
    <property type="component" value="Unassembled WGS sequence"/>
</dbReference>
<dbReference type="PROSITE" id="PS50975">
    <property type="entry name" value="ATP_GRASP"/>
    <property type="match status" value="1"/>
</dbReference>
<dbReference type="RefSeq" id="WP_093832662.1">
    <property type="nucleotide sequence ID" value="NZ_FOLQ01000019.1"/>
</dbReference>
<evidence type="ECO:0000256" key="1">
    <source>
        <dbReference type="PROSITE-ProRule" id="PRU00409"/>
    </source>
</evidence>
<evidence type="ECO:0000313" key="3">
    <source>
        <dbReference type="EMBL" id="SFE76294.1"/>
    </source>
</evidence>
<name>A0A1I2D703_9BACT</name>
<dbReference type="SUPFAM" id="SSF56059">
    <property type="entry name" value="Glutathione synthetase ATP-binding domain-like"/>
    <property type="match status" value="1"/>
</dbReference>
<gene>
    <name evidence="3" type="ORF">SAMN05216167_11930</name>
</gene>
<evidence type="ECO:0000313" key="4">
    <source>
        <dbReference type="Proteomes" id="UP000198598"/>
    </source>
</evidence>
<keyword evidence="1" id="KW-0067">ATP-binding</keyword>
<dbReference type="STRING" id="662367.SAMN05216167_11930"/>
<dbReference type="GO" id="GO:0046872">
    <property type="term" value="F:metal ion binding"/>
    <property type="evidence" value="ECO:0007669"/>
    <property type="project" value="InterPro"/>
</dbReference>
<dbReference type="Gene3D" id="3.30.470.20">
    <property type="entry name" value="ATP-grasp fold, B domain"/>
    <property type="match status" value="1"/>
</dbReference>
<dbReference type="Pfam" id="PF08443">
    <property type="entry name" value="RimK"/>
    <property type="match status" value="1"/>
</dbReference>